<dbReference type="Gene3D" id="1.20.1070.10">
    <property type="entry name" value="Rhodopsin 7-helix transmembrane proteins"/>
    <property type="match status" value="1"/>
</dbReference>
<evidence type="ECO:0000256" key="6">
    <source>
        <dbReference type="ARBA" id="ARBA00023170"/>
    </source>
</evidence>
<dbReference type="EMBL" id="JARQWQ010000004">
    <property type="protein sequence ID" value="KAK2572365.1"/>
    <property type="molecule type" value="Genomic_DNA"/>
</dbReference>
<feature type="domain" description="G-protein coupled receptors family 1 profile" evidence="9">
    <location>
        <begin position="44"/>
        <end position="310"/>
    </location>
</feature>
<keyword evidence="6 10" id="KW-0675">Receptor</keyword>
<evidence type="ECO:0000256" key="3">
    <source>
        <dbReference type="ARBA" id="ARBA00022989"/>
    </source>
</evidence>
<evidence type="ECO:0000313" key="10">
    <source>
        <dbReference type="EMBL" id="KAK2572365.1"/>
    </source>
</evidence>
<evidence type="ECO:0000256" key="7">
    <source>
        <dbReference type="ARBA" id="ARBA00023224"/>
    </source>
</evidence>
<proteinExistence type="predicted"/>
<dbReference type="InterPro" id="IPR000276">
    <property type="entry name" value="GPCR_Rhodpsn"/>
</dbReference>
<accession>A0AAD9R3X3</accession>
<dbReference type="PROSITE" id="PS50262">
    <property type="entry name" value="G_PROTEIN_RECEP_F1_2"/>
    <property type="match status" value="1"/>
</dbReference>
<dbReference type="PANTHER" id="PTHR45695">
    <property type="entry name" value="LEUCOKININ RECEPTOR-RELATED"/>
    <property type="match status" value="1"/>
</dbReference>
<comment type="subcellular location">
    <subcellularLocation>
        <location evidence="1">Membrane</location>
        <topology evidence="1">Multi-pass membrane protein</topology>
    </subcellularLocation>
</comment>
<keyword evidence="7" id="KW-0807">Transducer</keyword>
<dbReference type="SUPFAM" id="SSF81321">
    <property type="entry name" value="Family A G protein-coupled receptor-like"/>
    <property type="match status" value="1"/>
</dbReference>
<evidence type="ECO:0000256" key="2">
    <source>
        <dbReference type="ARBA" id="ARBA00022692"/>
    </source>
</evidence>
<protein>
    <submittedName>
        <fullName evidence="10">Galanin receptor type 2</fullName>
    </submittedName>
</protein>
<feature type="transmembrane region" description="Helical" evidence="8">
    <location>
        <begin position="255"/>
        <end position="277"/>
    </location>
</feature>
<evidence type="ECO:0000313" key="11">
    <source>
        <dbReference type="Proteomes" id="UP001249851"/>
    </source>
</evidence>
<gene>
    <name evidence="10" type="ORF">P5673_002599</name>
</gene>
<feature type="transmembrane region" description="Helical" evidence="8">
    <location>
        <begin position="199"/>
        <end position="223"/>
    </location>
</feature>
<evidence type="ECO:0000259" key="9">
    <source>
        <dbReference type="PROSITE" id="PS50262"/>
    </source>
</evidence>
<reference evidence="10" key="1">
    <citation type="journal article" date="2023" name="G3 (Bethesda)">
        <title>Whole genome assembly and annotation of the endangered Caribbean coral Acropora cervicornis.</title>
        <authorList>
            <person name="Selwyn J.D."/>
            <person name="Vollmer S.V."/>
        </authorList>
    </citation>
    <scope>NUCLEOTIDE SEQUENCE</scope>
    <source>
        <strain evidence="10">K2</strain>
    </source>
</reference>
<evidence type="ECO:0000256" key="4">
    <source>
        <dbReference type="ARBA" id="ARBA00023040"/>
    </source>
</evidence>
<feature type="transmembrane region" description="Helical" evidence="8">
    <location>
        <begin position="64"/>
        <end position="88"/>
    </location>
</feature>
<dbReference type="InterPro" id="IPR017452">
    <property type="entry name" value="GPCR_Rhodpsn_7TM"/>
</dbReference>
<dbReference type="GO" id="GO:0005886">
    <property type="term" value="C:plasma membrane"/>
    <property type="evidence" value="ECO:0007669"/>
    <property type="project" value="TreeGrafter"/>
</dbReference>
<feature type="transmembrane region" description="Helical" evidence="8">
    <location>
        <begin position="289"/>
        <end position="313"/>
    </location>
</feature>
<comment type="caution">
    <text evidence="10">The sequence shown here is derived from an EMBL/GenBank/DDBJ whole genome shotgun (WGS) entry which is preliminary data.</text>
</comment>
<sequence length="385" mass="43362">MATNLSSSETALSNQPPKPNPFTIEAKIGFTAVYILIFTLSVFGNSIGLYVVCSKAPSRRITDLLIKNLAIADLIFTFTNLPLVAISFHLTGPSVWIGGIFGDITCKLISYAIPVSIAASVITLVVISFDRLCAIYFPLSQLLFHRHRIITGIIWLVALITMTPNLLLHRVSDLRGIDECIQKWPWADDQKGSFAPLRMFHVIAFIIMYAFPLLVIAVSNSLIAYRIWFHKAPGVAGRRLSNVSVRSIRRKVVKLLMVVVIVFAISWLPTYVLHYYIFFQYHLYKRIPLAWVILLFCVSHSNCAINPLLFIAFNKNFRHAFLDTTVALSFLPCRAVNSCVAYFREERSTTMFPDQSYPSQPSEPRLLPVKKGARNGAANIYDTKL</sequence>
<name>A0AAD9R3X3_ACRCE</name>
<keyword evidence="5 8" id="KW-0472">Membrane</keyword>
<evidence type="ECO:0000256" key="5">
    <source>
        <dbReference type="ARBA" id="ARBA00023136"/>
    </source>
</evidence>
<evidence type="ECO:0000256" key="8">
    <source>
        <dbReference type="SAM" id="Phobius"/>
    </source>
</evidence>
<dbReference type="AlphaFoldDB" id="A0AAD9R3X3"/>
<evidence type="ECO:0000256" key="1">
    <source>
        <dbReference type="ARBA" id="ARBA00004141"/>
    </source>
</evidence>
<dbReference type="GO" id="GO:0004930">
    <property type="term" value="F:G protein-coupled receptor activity"/>
    <property type="evidence" value="ECO:0007669"/>
    <property type="project" value="UniProtKB-KW"/>
</dbReference>
<feature type="transmembrane region" description="Helical" evidence="8">
    <location>
        <begin position="28"/>
        <end position="52"/>
    </location>
</feature>
<dbReference type="PANTHER" id="PTHR45695:SF9">
    <property type="entry name" value="LEUCOKININ RECEPTOR"/>
    <property type="match status" value="1"/>
</dbReference>
<feature type="transmembrane region" description="Helical" evidence="8">
    <location>
        <begin position="149"/>
        <end position="168"/>
    </location>
</feature>
<keyword evidence="4" id="KW-0297">G-protein coupled receptor</keyword>
<dbReference type="PRINTS" id="PR00237">
    <property type="entry name" value="GPCRRHODOPSN"/>
</dbReference>
<dbReference type="Proteomes" id="UP001249851">
    <property type="component" value="Unassembled WGS sequence"/>
</dbReference>
<dbReference type="FunFam" id="1.20.1070.10:FF:000291">
    <property type="entry name" value="Predicted protein"/>
    <property type="match status" value="1"/>
</dbReference>
<organism evidence="10 11">
    <name type="scientific">Acropora cervicornis</name>
    <name type="common">Staghorn coral</name>
    <dbReference type="NCBI Taxonomy" id="6130"/>
    <lineage>
        <taxon>Eukaryota</taxon>
        <taxon>Metazoa</taxon>
        <taxon>Cnidaria</taxon>
        <taxon>Anthozoa</taxon>
        <taxon>Hexacorallia</taxon>
        <taxon>Scleractinia</taxon>
        <taxon>Astrocoeniina</taxon>
        <taxon>Acroporidae</taxon>
        <taxon>Acropora</taxon>
    </lineage>
</organism>
<reference evidence="10" key="2">
    <citation type="journal article" date="2023" name="Science">
        <title>Genomic signatures of disease resistance in endangered staghorn corals.</title>
        <authorList>
            <person name="Vollmer S.V."/>
            <person name="Selwyn J.D."/>
            <person name="Despard B.A."/>
            <person name="Roesel C.L."/>
        </authorList>
    </citation>
    <scope>NUCLEOTIDE SEQUENCE</scope>
    <source>
        <strain evidence="10">K2</strain>
    </source>
</reference>
<feature type="transmembrane region" description="Helical" evidence="8">
    <location>
        <begin position="108"/>
        <end position="129"/>
    </location>
</feature>
<keyword evidence="11" id="KW-1185">Reference proteome</keyword>
<dbReference type="Pfam" id="PF00001">
    <property type="entry name" value="7tm_1"/>
    <property type="match status" value="1"/>
</dbReference>
<keyword evidence="2 8" id="KW-0812">Transmembrane</keyword>
<keyword evidence="3 8" id="KW-1133">Transmembrane helix</keyword>